<reference evidence="5" key="1">
    <citation type="journal article" date="2019" name="Int. J. Syst. Evol. Microbiol.">
        <title>The Global Catalogue of Microorganisms (GCM) 10K type strain sequencing project: providing services to taxonomists for standard genome sequencing and annotation.</title>
        <authorList>
            <consortium name="The Broad Institute Genomics Platform"/>
            <consortium name="The Broad Institute Genome Sequencing Center for Infectious Disease"/>
            <person name="Wu L."/>
            <person name="Ma J."/>
        </authorList>
    </citation>
    <scope>NUCLEOTIDE SEQUENCE [LARGE SCALE GENOMIC DNA]</scope>
    <source>
        <strain evidence="5">CGMCC 1.16026</strain>
    </source>
</reference>
<protein>
    <submittedName>
        <fullName evidence="4">FAD-binding oxidoreductase</fullName>
    </submittedName>
</protein>
<dbReference type="Proteomes" id="UP001596391">
    <property type="component" value="Unassembled WGS sequence"/>
</dbReference>
<evidence type="ECO:0000313" key="5">
    <source>
        <dbReference type="Proteomes" id="UP001596391"/>
    </source>
</evidence>
<accession>A0ABW1Z5A9</accession>
<comment type="caution">
    <text evidence="4">The sequence shown here is derived from an EMBL/GenBank/DDBJ whole genome shotgun (WGS) entry which is preliminary data.</text>
</comment>
<dbReference type="SUPFAM" id="SSF55103">
    <property type="entry name" value="FAD-linked oxidases, C-terminal domain"/>
    <property type="match status" value="1"/>
</dbReference>
<keyword evidence="5" id="KW-1185">Reference proteome</keyword>
<organism evidence="4 5">
    <name type="scientific">Granulicella cerasi</name>
    <dbReference type="NCBI Taxonomy" id="741063"/>
    <lineage>
        <taxon>Bacteria</taxon>
        <taxon>Pseudomonadati</taxon>
        <taxon>Acidobacteriota</taxon>
        <taxon>Terriglobia</taxon>
        <taxon>Terriglobales</taxon>
        <taxon>Acidobacteriaceae</taxon>
        <taxon>Granulicella</taxon>
    </lineage>
</organism>
<dbReference type="PROSITE" id="PS51387">
    <property type="entry name" value="FAD_PCMH"/>
    <property type="match status" value="1"/>
</dbReference>
<dbReference type="Pfam" id="PF01565">
    <property type="entry name" value="FAD_binding_4"/>
    <property type="match status" value="1"/>
</dbReference>
<dbReference type="Gene3D" id="3.30.465.10">
    <property type="match status" value="1"/>
</dbReference>
<dbReference type="EMBL" id="JBHSWI010000001">
    <property type="protein sequence ID" value="MFC6644331.1"/>
    <property type="molecule type" value="Genomic_DNA"/>
</dbReference>
<dbReference type="InterPro" id="IPR036318">
    <property type="entry name" value="FAD-bd_PCMH-like_sf"/>
</dbReference>
<dbReference type="PANTHER" id="PTHR11748:SF103">
    <property type="entry name" value="GLYCOLATE OXIDASE SUBUNIT GLCE"/>
    <property type="match status" value="1"/>
</dbReference>
<dbReference type="RefSeq" id="WP_390233608.1">
    <property type="nucleotide sequence ID" value="NZ_JBHSWI010000001.1"/>
</dbReference>
<proteinExistence type="predicted"/>
<evidence type="ECO:0000313" key="4">
    <source>
        <dbReference type="EMBL" id="MFC6644331.1"/>
    </source>
</evidence>
<keyword evidence="2" id="KW-0274">FAD</keyword>
<dbReference type="InterPro" id="IPR016166">
    <property type="entry name" value="FAD-bd_PCMH"/>
</dbReference>
<dbReference type="SUPFAM" id="SSF56176">
    <property type="entry name" value="FAD-binding/transporter-associated domain-like"/>
    <property type="match status" value="1"/>
</dbReference>
<keyword evidence="1" id="KW-0285">Flavoprotein</keyword>
<evidence type="ECO:0000256" key="1">
    <source>
        <dbReference type="ARBA" id="ARBA00022630"/>
    </source>
</evidence>
<feature type="domain" description="FAD-binding PCMH-type" evidence="3">
    <location>
        <begin position="15"/>
        <end position="196"/>
    </location>
</feature>
<gene>
    <name evidence="4" type="ORF">ACFQBQ_01730</name>
</gene>
<evidence type="ECO:0000256" key="2">
    <source>
        <dbReference type="ARBA" id="ARBA00022827"/>
    </source>
</evidence>
<dbReference type="InterPro" id="IPR016169">
    <property type="entry name" value="FAD-bd_PCMH_sub2"/>
</dbReference>
<evidence type="ECO:0000259" key="3">
    <source>
        <dbReference type="PROSITE" id="PS51387"/>
    </source>
</evidence>
<dbReference type="InterPro" id="IPR016164">
    <property type="entry name" value="FAD-linked_Oxase-like_C"/>
</dbReference>
<dbReference type="InterPro" id="IPR006094">
    <property type="entry name" value="Oxid_FAD_bind_N"/>
</dbReference>
<sequence length="389" mass="41427">MRALTDTLRNELEQAAGAPFAGPDTIAPLSTDHVSAVMKIAAREQLIVRTQGGATKLGWSNPVDADITISTANLAGIREHIWQDLTCTVGAGTTWAVLEEHLAEHHQRVALDAFAPQSATVGGILATNDSGLLRLKYGSLRDLVLGVTIVLADGTIARSGGKVVKNVAGYDLPKLLIGSFGTLGIITEASFRLHPQPINAASFTLRSHDALALADVMKAALAQQLAVERMQMRNESTAFALDIELASNDSVLAEHTQRLLALAGDIAMEPAAPQVWQIRDEILATRGEASILKITALPAKLAAILAGLAQLAQQPDHSIRAVVDPVGIITLVCEAPPETTVAIVEDLRARLRSSGGNVVVVRRGWLPELIDTGHRAASHRRHACRQKRV</sequence>
<name>A0ABW1Z5A9_9BACT</name>
<dbReference type="PANTHER" id="PTHR11748">
    <property type="entry name" value="D-LACTATE DEHYDROGENASE"/>
    <property type="match status" value="1"/>
</dbReference>